<dbReference type="InterPro" id="IPR013783">
    <property type="entry name" value="Ig-like_fold"/>
</dbReference>
<dbReference type="Proteomes" id="UP001497623">
    <property type="component" value="Unassembled WGS sequence"/>
</dbReference>
<dbReference type="InterPro" id="IPR036179">
    <property type="entry name" value="Ig-like_dom_sf"/>
</dbReference>
<dbReference type="SUPFAM" id="SSF57625">
    <property type="entry name" value="Invertebrate chitin-binding proteins"/>
    <property type="match status" value="1"/>
</dbReference>
<dbReference type="InterPro" id="IPR036508">
    <property type="entry name" value="Chitin-bd_dom_sf"/>
</dbReference>
<name>A0AAV2PQ70_MEGNR</name>
<dbReference type="Gene3D" id="2.60.40.10">
    <property type="entry name" value="Immunoglobulins"/>
    <property type="match status" value="1"/>
</dbReference>
<dbReference type="AlphaFoldDB" id="A0AAV2PQ70"/>
<dbReference type="PROSITE" id="PS50835">
    <property type="entry name" value="IG_LIKE"/>
    <property type="match status" value="1"/>
</dbReference>
<feature type="non-terminal residue" evidence="2">
    <location>
        <position position="1"/>
    </location>
</feature>
<dbReference type="EMBL" id="CAXKWB010000814">
    <property type="protein sequence ID" value="CAL4062312.1"/>
    <property type="molecule type" value="Genomic_DNA"/>
</dbReference>
<dbReference type="Pfam" id="PF13927">
    <property type="entry name" value="Ig_3"/>
    <property type="match status" value="1"/>
</dbReference>
<dbReference type="InterPro" id="IPR003599">
    <property type="entry name" value="Ig_sub"/>
</dbReference>
<organism evidence="2 3">
    <name type="scientific">Meganyctiphanes norvegica</name>
    <name type="common">Northern krill</name>
    <name type="synonym">Thysanopoda norvegica</name>
    <dbReference type="NCBI Taxonomy" id="48144"/>
    <lineage>
        <taxon>Eukaryota</taxon>
        <taxon>Metazoa</taxon>
        <taxon>Ecdysozoa</taxon>
        <taxon>Arthropoda</taxon>
        <taxon>Crustacea</taxon>
        <taxon>Multicrustacea</taxon>
        <taxon>Malacostraca</taxon>
        <taxon>Eumalacostraca</taxon>
        <taxon>Eucarida</taxon>
        <taxon>Euphausiacea</taxon>
        <taxon>Euphausiidae</taxon>
        <taxon>Meganyctiphanes</taxon>
    </lineage>
</organism>
<accession>A0AAV2PQ70</accession>
<gene>
    <name evidence="2" type="ORF">MNOR_LOCUS2611</name>
</gene>
<dbReference type="SMART" id="SM00409">
    <property type="entry name" value="IG"/>
    <property type="match status" value="1"/>
</dbReference>
<proteinExistence type="predicted"/>
<dbReference type="InterPro" id="IPR007110">
    <property type="entry name" value="Ig-like_dom"/>
</dbReference>
<evidence type="ECO:0000313" key="3">
    <source>
        <dbReference type="Proteomes" id="UP001497623"/>
    </source>
</evidence>
<dbReference type="PANTHER" id="PTHR23278:SF19">
    <property type="entry name" value="OBSCURIN"/>
    <property type="match status" value="1"/>
</dbReference>
<protein>
    <recommendedName>
        <fullName evidence="1">Ig-like domain-containing protein</fullName>
    </recommendedName>
</protein>
<sequence>KCVGGRVVVKTCRGGKLYNHLSGWCERSMNIGDCMCPSISYIPTGAPNVSLSLHSDVIAEGRDTYMDCYVKANPRAYKIDWLKDGSELYHNVSQGILVSNNSLVLQNVRRVEAGIYTCRATNDHGTTTSNALQLRVE</sequence>
<feature type="domain" description="Ig-like" evidence="1">
    <location>
        <begin position="47"/>
        <end position="133"/>
    </location>
</feature>
<feature type="non-terminal residue" evidence="2">
    <location>
        <position position="137"/>
    </location>
</feature>
<dbReference type="SMART" id="SM00408">
    <property type="entry name" value="IGc2"/>
    <property type="match status" value="1"/>
</dbReference>
<dbReference type="PANTHER" id="PTHR23278">
    <property type="entry name" value="SIDESTEP PROTEIN"/>
    <property type="match status" value="1"/>
</dbReference>
<evidence type="ECO:0000313" key="2">
    <source>
        <dbReference type="EMBL" id="CAL4062312.1"/>
    </source>
</evidence>
<evidence type="ECO:0000259" key="1">
    <source>
        <dbReference type="PROSITE" id="PS50835"/>
    </source>
</evidence>
<keyword evidence="3" id="KW-1185">Reference proteome</keyword>
<dbReference type="SUPFAM" id="SSF48726">
    <property type="entry name" value="Immunoglobulin"/>
    <property type="match status" value="1"/>
</dbReference>
<dbReference type="InterPro" id="IPR003598">
    <property type="entry name" value="Ig_sub2"/>
</dbReference>
<reference evidence="2 3" key="1">
    <citation type="submission" date="2024-05" db="EMBL/GenBank/DDBJ databases">
        <authorList>
            <person name="Wallberg A."/>
        </authorList>
    </citation>
    <scope>NUCLEOTIDE SEQUENCE [LARGE SCALE GENOMIC DNA]</scope>
</reference>
<dbReference type="GO" id="GO:0008061">
    <property type="term" value="F:chitin binding"/>
    <property type="evidence" value="ECO:0007669"/>
    <property type="project" value="InterPro"/>
</dbReference>
<comment type="caution">
    <text evidence="2">The sequence shown here is derived from an EMBL/GenBank/DDBJ whole genome shotgun (WGS) entry which is preliminary data.</text>
</comment>